<feature type="domain" description="Dienelactone hydrolase" evidence="1">
    <location>
        <begin position="78"/>
        <end position="183"/>
    </location>
</feature>
<evidence type="ECO:0000313" key="2">
    <source>
        <dbReference type="EMBL" id="KRN67504.1"/>
    </source>
</evidence>
<dbReference type="RefSeq" id="WP_057747798.1">
    <property type="nucleotide sequence ID" value="NZ_BJVH01000001.1"/>
</dbReference>
<dbReference type="OrthoDB" id="9796570at2"/>
<dbReference type="AlphaFoldDB" id="A0A0R2IQP8"/>
<reference evidence="2 3" key="1">
    <citation type="journal article" date="2015" name="Genome Announc.">
        <title>Expanding the biotechnology potential of lactobacilli through comparative genomics of 213 strains and associated genera.</title>
        <authorList>
            <person name="Sun Z."/>
            <person name="Harris H.M."/>
            <person name="McCann A."/>
            <person name="Guo C."/>
            <person name="Argimon S."/>
            <person name="Zhang W."/>
            <person name="Yang X."/>
            <person name="Jeffery I.B."/>
            <person name="Cooney J.C."/>
            <person name="Kagawa T.F."/>
            <person name="Liu W."/>
            <person name="Song Y."/>
            <person name="Salvetti E."/>
            <person name="Wrobel A."/>
            <person name="Rasinkangas P."/>
            <person name="Parkhill J."/>
            <person name="Rea M.C."/>
            <person name="O'Sullivan O."/>
            <person name="Ritari J."/>
            <person name="Douillard F.P."/>
            <person name="Paul Ross R."/>
            <person name="Yang R."/>
            <person name="Briner A.E."/>
            <person name="Felis G.E."/>
            <person name="de Vos W.M."/>
            <person name="Barrangou R."/>
            <person name="Klaenhammer T.R."/>
            <person name="Caufield P.W."/>
            <person name="Cui Y."/>
            <person name="Zhang H."/>
            <person name="O'Toole P.W."/>
        </authorList>
    </citation>
    <scope>NUCLEOTIDE SEQUENCE [LARGE SCALE GENOMIC DNA]</scope>
    <source>
        <strain evidence="2 3">DSM 17757</strain>
    </source>
</reference>
<name>A0A0R2IQP8_9LACO</name>
<dbReference type="PATRIC" id="fig|319652.3.peg.44"/>
<dbReference type="GO" id="GO:0016787">
    <property type="term" value="F:hydrolase activity"/>
    <property type="evidence" value="ECO:0007669"/>
    <property type="project" value="InterPro"/>
</dbReference>
<dbReference type="SUPFAM" id="SSF53474">
    <property type="entry name" value="alpha/beta-Hydrolases"/>
    <property type="match status" value="1"/>
</dbReference>
<dbReference type="InterPro" id="IPR002925">
    <property type="entry name" value="Dienelactn_hydro"/>
</dbReference>
<dbReference type="EMBL" id="JQBR01000001">
    <property type="protein sequence ID" value="KRN67504.1"/>
    <property type="molecule type" value="Genomic_DNA"/>
</dbReference>
<dbReference type="Proteomes" id="UP000051568">
    <property type="component" value="Unassembled WGS sequence"/>
</dbReference>
<comment type="caution">
    <text evidence="2">The sequence shown here is derived from an EMBL/GenBank/DDBJ whole genome shotgun (WGS) entry which is preliminary data.</text>
</comment>
<sequence>MPEQTHIFFKPGKSTSAPILMLHGTGGDEQDLSKIVSYLAPDSPQLGIRGRLVENGQTRYFTHTQDGGFDLVSLSQETDWLLDTIAQTASKYELNTDEMIVVGYSNGANVAAYALLEKQATFKTGILFHPMLLKPTQSLPNLSQVKVWGSHGAKDPIVAKANFVQLMQTLQQAHAEVTIFEHQQFHNINEQELESAKKWLTPYL</sequence>
<dbReference type="Pfam" id="PF01738">
    <property type="entry name" value="DLH"/>
    <property type="match status" value="1"/>
</dbReference>
<evidence type="ECO:0000259" key="1">
    <source>
        <dbReference type="Pfam" id="PF01738"/>
    </source>
</evidence>
<dbReference type="InterPro" id="IPR029058">
    <property type="entry name" value="AB_hydrolase_fold"/>
</dbReference>
<gene>
    <name evidence="2" type="ORF">IV80_GL000043</name>
</gene>
<accession>A0A0R2IQP8</accession>
<dbReference type="STRING" id="319652.IV80_GL000043"/>
<dbReference type="Gene3D" id="3.40.50.1820">
    <property type="entry name" value="alpha/beta hydrolase"/>
    <property type="match status" value="1"/>
</dbReference>
<keyword evidence="3" id="KW-1185">Reference proteome</keyword>
<proteinExistence type="predicted"/>
<protein>
    <recommendedName>
        <fullName evidence="1">Dienelactone hydrolase domain-containing protein</fullName>
    </recommendedName>
</protein>
<organism evidence="2 3">
    <name type="scientific">Pediococcus cellicola</name>
    <dbReference type="NCBI Taxonomy" id="319652"/>
    <lineage>
        <taxon>Bacteria</taxon>
        <taxon>Bacillati</taxon>
        <taxon>Bacillota</taxon>
        <taxon>Bacilli</taxon>
        <taxon>Lactobacillales</taxon>
        <taxon>Lactobacillaceae</taxon>
        <taxon>Pediococcus</taxon>
    </lineage>
</organism>
<evidence type="ECO:0000313" key="3">
    <source>
        <dbReference type="Proteomes" id="UP000051568"/>
    </source>
</evidence>